<dbReference type="GeneID" id="9887803"/>
<reference evidence="1 2" key="1">
    <citation type="journal article" date="2010" name="Proc. Natl. Acad. Sci. U.S.A.">
        <title>Giant virus with a remarkable complement of genes infects marine zooplankton.</title>
        <authorList>
            <person name="Fischer M.G."/>
            <person name="Allen M.J."/>
            <person name="Wilson W.H."/>
            <person name="Suttle C.A."/>
        </authorList>
    </citation>
    <scope>NUCLEOTIDE SEQUENCE [LARGE SCALE GENOMIC DNA]</scope>
    <source>
        <strain evidence="1 2">BV-PW1</strain>
    </source>
</reference>
<accession>E3T5H1</accession>
<name>E3T5H1_CROVB</name>
<organismHost>
    <name type="scientific">Cafeteria roenbergensis</name>
    <name type="common">Marine flagellate</name>
    <dbReference type="NCBI Taxonomy" id="33653"/>
</organismHost>
<dbReference type="Proteomes" id="UP000029781">
    <property type="component" value="Segment"/>
</dbReference>
<keyword evidence="2" id="KW-1185">Reference proteome</keyword>
<protein>
    <submittedName>
        <fullName evidence="1">Uncharacterized protein</fullName>
    </submittedName>
</protein>
<sequence length="359" mass="41428">MENHLIPVDSIFRNYNDFTKSNPFIYYLPNSLKNISYVRLSSVELPKIIPQFSQELGNNFFEVARDLPSGSLNNIFVSEKVILEEGFYEKDNLLSNPNLSNKINLETNPSSILSNFKIELVNINGFNQIKISADDNFTLNFGTHKHPYSYQVRSIVASNVSVKESKNYTQNNVYYDSLTKEVYKFKINSISSLNNESTNILNGNLNLPILTNNSSDLKGNKKNFNIRIPPLGYYLGFRYKFYTGSNVYYSEAEPNLYIIKYLLVKVNNYGHTPTNHEDDQYLAKIIVKNQEMPTFDNESNKISKRCLFNKPRDVDELKISIHDPYGNIIDFNNQDFSLTVELGLIQNSDLRNQYREGMP</sequence>
<dbReference type="RefSeq" id="YP_003970033.1">
    <property type="nucleotide sequence ID" value="NC_014637.1"/>
</dbReference>
<proteinExistence type="predicted"/>
<dbReference type="EMBL" id="GU244497">
    <property type="protein sequence ID" value="ADO67434.1"/>
    <property type="molecule type" value="Genomic_DNA"/>
</dbReference>
<dbReference type="KEGG" id="vg:9887803"/>
<organism evidence="1 2">
    <name type="scientific">Cafeteria roenbergensis virus (strain BV-PW1)</name>
    <name type="common">CroV</name>
    <dbReference type="NCBI Taxonomy" id="693272"/>
    <lineage>
        <taxon>Viruses</taxon>
        <taxon>Varidnaviria</taxon>
        <taxon>Bamfordvirae</taxon>
        <taxon>Nucleocytoviricota</taxon>
        <taxon>Megaviricetes</taxon>
        <taxon>Imitervirales</taxon>
        <taxon>Mimiviridae</taxon>
        <taxon>Aliimimivirinae</taxon>
        <taxon>Rheavirus</taxon>
        <taxon>Rheavirus sinusmexicani</taxon>
    </lineage>
</organism>
<evidence type="ECO:0000313" key="2">
    <source>
        <dbReference type="Proteomes" id="UP000029781"/>
    </source>
</evidence>
<evidence type="ECO:0000313" key="1">
    <source>
        <dbReference type="EMBL" id="ADO67434.1"/>
    </source>
</evidence>
<gene>
    <name evidence="1" type="ORF">crov400</name>
</gene>